<dbReference type="Proteomes" id="UP000075787">
    <property type="component" value="Unassembled WGS sequence"/>
</dbReference>
<organism evidence="2 3">
    <name type="scientific">Tistrella mobilis</name>
    <dbReference type="NCBI Taxonomy" id="171437"/>
    <lineage>
        <taxon>Bacteria</taxon>
        <taxon>Pseudomonadati</taxon>
        <taxon>Pseudomonadota</taxon>
        <taxon>Alphaproteobacteria</taxon>
        <taxon>Geminicoccales</taxon>
        <taxon>Geminicoccaceae</taxon>
        <taxon>Tistrella</taxon>
    </lineage>
</organism>
<evidence type="ECO:0000313" key="2">
    <source>
        <dbReference type="EMBL" id="KYO53637.1"/>
    </source>
</evidence>
<evidence type="ECO:0000256" key="1">
    <source>
        <dbReference type="SAM" id="MobiDB-lite"/>
    </source>
</evidence>
<protein>
    <submittedName>
        <fullName evidence="2">Uncharacterized protein</fullName>
    </submittedName>
</protein>
<gene>
    <name evidence="2" type="ORF">AUP44_26725</name>
</gene>
<feature type="compositionally biased region" description="Basic and acidic residues" evidence="1">
    <location>
        <begin position="81"/>
        <end position="90"/>
    </location>
</feature>
<accession>A0A162L7W3</accession>
<reference evidence="2 3" key="1">
    <citation type="submission" date="2015-12" db="EMBL/GenBank/DDBJ databases">
        <title>Genome sequence of Tistrella mobilis MCCC 1A02139.</title>
        <authorList>
            <person name="Lu L."/>
            <person name="Lai Q."/>
            <person name="Shao Z."/>
            <person name="Qian P."/>
        </authorList>
    </citation>
    <scope>NUCLEOTIDE SEQUENCE [LARGE SCALE GENOMIC DNA]</scope>
    <source>
        <strain evidence="2 3">MCCC 1A02139</strain>
    </source>
</reference>
<name>A0A162L7W3_9PROT</name>
<comment type="caution">
    <text evidence="2">The sequence shown here is derived from an EMBL/GenBank/DDBJ whole genome shotgun (WGS) entry which is preliminary data.</text>
</comment>
<proteinExistence type="predicted"/>
<feature type="region of interest" description="Disordered" evidence="1">
    <location>
        <begin position="69"/>
        <end position="90"/>
    </location>
</feature>
<evidence type="ECO:0000313" key="3">
    <source>
        <dbReference type="Proteomes" id="UP000075787"/>
    </source>
</evidence>
<dbReference type="AlphaFoldDB" id="A0A162L7W3"/>
<dbReference type="EMBL" id="LPZR01000111">
    <property type="protein sequence ID" value="KYO53637.1"/>
    <property type="molecule type" value="Genomic_DNA"/>
</dbReference>
<sequence>MAGWQAPTPFSERHGARIPSFIISCVNVIAFIQSMQSIGHQPDDIALILSEQTLECQILMITTRCDIRHSASGPQPSLRAMYERQRPRVP</sequence>